<dbReference type="Proteomes" id="UP000649617">
    <property type="component" value="Unassembled WGS sequence"/>
</dbReference>
<dbReference type="Gene3D" id="3.40.50.720">
    <property type="entry name" value="NAD(P)-binding Rossmann-like Domain"/>
    <property type="match status" value="1"/>
</dbReference>
<feature type="compositionally biased region" description="Basic and acidic residues" evidence="1">
    <location>
        <begin position="752"/>
        <end position="762"/>
    </location>
</feature>
<protein>
    <recommendedName>
        <fullName evidence="2">Gfo/Idh/MocA-like oxidoreductase N-terminal domain-containing protein</fullName>
    </recommendedName>
</protein>
<organism evidence="3 4">
    <name type="scientific">Symbiodinium pilosum</name>
    <name type="common">Dinoflagellate</name>
    <dbReference type="NCBI Taxonomy" id="2952"/>
    <lineage>
        <taxon>Eukaryota</taxon>
        <taxon>Sar</taxon>
        <taxon>Alveolata</taxon>
        <taxon>Dinophyceae</taxon>
        <taxon>Suessiales</taxon>
        <taxon>Symbiodiniaceae</taxon>
        <taxon>Symbiodinium</taxon>
    </lineage>
</organism>
<feature type="compositionally biased region" description="Polar residues" evidence="1">
    <location>
        <begin position="728"/>
        <end position="745"/>
    </location>
</feature>
<sequence length="762" mass="85043">MSKVTQMNHAGPSILIEGLGHSGKSTLISQIQEALSSLNWNVRLCQNCTVDGNPIHADRQGKAGALTILAAHLWDVCHFQPPPADTVHLQEGSWLRALANATLGLEDDFNHVARMAEEATSVQFDVAIFLSASADERRRRQGFRSREEAELAGCEDEGRGRLVLQETKRRFSHVVEIDTTGKDPKQVFSEAFDEISHKLFGFSFHAKLCFASNMLPVASAAKGNEVRVMVVGVGLHARKVYLPSLGDKLVVGVDLHSQRESISEALAAKSSSLFMHYIHEFSCDDRELPAKLDCELAALVEEQHISAVVISTDPLVHRPYCLWALKHGLHILLDKPISTRRNAACDQKAARGIWDDFETICTAYYRAQLQLGRRLVLSVNVQRRYHLGFSYVLDRIAEVAAEHQQPVTFIQSFHSDGQLRLPTEMKTISYHGFNQGHGKISHSGYHFLDIFMEIYSKAAQQIRDPNKVATRAAVSCTGVGPDGFARLQSAEDWKRKFSEYDVDGHQDLLNEFRDGDFGEIDAHLQIALQAQDGAVLGLGSIGLVHNGFSRRCWLEPNLKDLYKKNGRVKHECHIIEQGDFQCIRIDSYQAYDKHDGPQTAGAYEDGGDSHFDVSVYRNVGRFKDQSQSSHWKLSYPEIDAQLRKEPSCEVFRLPSEVSKDMVVNEFLGLVGGHVAPEQAVSSIETHANGVRLMSSAYESLVHHKSRRCVNPVVSFEMHLAQRGRLGQAQWQDPESEPSTPSSQLDSSDDSTASDRMDAEWLP</sequence>
<comment type="caution">
    <text evidence="3">The sequence shown here is derived from an EMBL/GenBank/DDBJ whole genome shotgun (WGS) entry which is preliminary data.</text>
</comment>
<dbReference type="Pfam" id="PF01408">
    <property type="entry name" value="GFO_IDH_MocA"/>
    <property type="match status" value="1"/>
</dbReference>
<dbReference type="EMBL" id="CAJNIZ010005402">
    <property type="protein sequence ID" value="CAE7241502.1"/>
    <property type="molecule type" value="Genomic_DNA"/>
</dbReference>
<dbReference type="InterPro" id="IPR027417">
    <property type="entry name" value="P-loop_NTPase"/>
</dbReference>
<dbReference type="InterPro" id="IPR000683">
    <property type="entry name" value="Gfo/Idh/MocA-like_OxRdtase_N"/>
</dbReference>
<dbReference type="GO" id="GO:0000166">
    <property type="term" value="F:nucleotide binding"/>
    <property type="evidence" value="ECO:0007669"/>
    <property type="project" value="InterPro"/>
</dbReference>
<gene>
    <name evidence="3" type="ORF">SPIL2461_LOCUS4185</name>
</gene>
<feature type="domain" description="Gfo/Idh/MocA-like oxidoreductase N-terminal" evidence="2">
    <location>
        <begin position="227"/>
        <end position="343"/>
    </location>
</feature>
<dbReference type="SUPFAM" id="SSF52540">
    <property type="entry name" value="P-loop containing nucleoside triphosphate hydrolases"/>
    <property type="match status" value="1"/>
</dbReference>
<keyword evidence="4" id="KW-1185">Reference proteome</keyword>
<evidence type="ECO:0000259" key="2">
    <source>
        <dbReference type="Pfam" id="PF01408"/>
    </source>
</evidence>
<name>A0A812L553_SYMPI</name>
<evidence type="ECO:0000313" key="4">
    <source>
        <dbReference type="Proteomes" id="UP000649617"/>
    </source>
</evidence>
<dbReference type="Gene3D" id="3.40.50.300">
    <property type="entry name" value="P-loop containing nucleotide triphosphate hydrolases"/>
    <property type="match status" value="1"/>
</dbReference>
<evidence type="ECO:0000256" key="1">
    <source>
        <dbReference type="SAM" id="MobiDB-lite"/>
    </source>
</evidence>
<dbReference type="AlphaFoldDB" id="A0A812L553"/>
<evidence type="ECO:0000313" key="3">
    <source>
        <dbReference type="EMBL" id="CAE7241502.1"/>
    </source>
</evidence>
<accession>A0A812L553</accession>
<feature type="region of interest" description="Disordered" evidence="1">
    <location>
        <begin position="724"/>
        <end position="762"/>
    </location>
</feature>
<reference evidence="3" key="1">
    <citation type="submission" date="2021-02" db="EMBL/GenBank/DDBJ databases">
        <authorList>
            <person name="Dougan E. K."/>
            <person name="Rhodes N."/>
            <person name="Thang M."/>
            <person name="Chan C."/>
        </authorList>
    </citation>
    <scope>NUCLEOTIDE SEQUENCE</scope>
</reference>
<proteinExistence type="predicted"/>
<dbReference type="OrthoDB" id="446809at2759"/>
<dbReference type="SUPFAM" id="SSF51735">
    <property type="entry name" value="NAD(P)-binding Rossmann-fold domains"/>
    <property type="match status" value="1"/>
</dbReference>
<dbReference type="InterPro" id="IPR036291">
    <property type="entry name" value="NAD(P)-bd_dom_sf"/>
</dbReference>